<evidence type="ECO:0000313" key="2">
    <source>
        <dbReference type="EMBL" id="ELY45568.1"/>
    </source>
</evidence>
<comment type="caution">
    <text evidence="2">The sequence shown here is derived from an EMBL/GenBank/DDBJ whole genome shotgun (WGS) entry which is preliminary data.</text>
</comment>
<dbReference type="AlphaFoldDB" id="L9WB96"/>
<keyword evidence="3" id="KW-1185">Reference proteome</keyword>
<accession>L9WB96</accession>
<reference evidence="2 3" key="1">
    <citation type="journal article" date="2014" name="PLoS Genet.">
        <title>Phylogenetically driven sequencing of extremely halophilic archaea reveals strategies for static and dynamic osmo-response.</title>
        <authorList>
            <person name="Becker E.A."/>
            <person name="Seitzer P.M."/>
            <person name="Tritt A."/>
            <person name="Larsen D."/>
            <person name="Krusor M."/>
            <person name="Yao A.I."/>
            <person name="Wu D."/>
            <person name="Madern D."/>
            <person name="Eisen J.A."/>
            <person name="Darling A.E."/>
            <person name="Facciotti M.T."/>
        </authorList>
    </citation>
    <scope>NUCLEOTIDE SEQUENCE [LARGE SCALE GENOMIC DNA]</scope>
    <source>
        <strain evidence="2 3">GA33</strain>
    </source>
</reference>
<name>L9WB96_9EURY</name>
<gene>
    <name evidence="2" type="ORF">C496_04068</name>
</gene>
<protein>
    <submittedName>
        <fullName evidence="2">Orc1/cdc6 family replication initiation protein</fullName>
    </submittedName>
</protein>
<evidence type="ECO:0000256" key="1">
    <source>
        <dbReference type="SAM" id="MobiDB-lite"/>
    </source>
</evidence>
<proteinExistence type="predicted"/>
<feature type="region of interest" description="Disordered" evidence="1">
    <location>
        <begin position="1"/>
        <end position="30"/>
    </location>
</feature>
<evidence type="ECO:0000313" key="3">
    <source>
        <dbReference type="Proteomes" id="UP000011599"/>
    </source>
</evidence>
<dbReference type="PATRIC" id="fig|1114856.3.peg.844"/>
<feature type="compositionally biased region" description="Basic and acidic residues" evidence="1">
    <location>
        <begin position="7"/>
        <end position="16"/>
    </location>
</feature>
<dbReference type="EMBL" id="AOHW01000007">
    <property type="protein sequence ID" value="ELY45568.1"/>
    <property type="molecule type" value="Genomic_DNA"/>
</dbReference>
<dbReference type="Proteomes" id="UP000011599">
    <property type="component" value="Unassembled WGS sequence"/>
</dbReference>
<organism evidence="2 3">
    <name type="scientific">Natronorubrum tibetense GA33</name>
    <dbReference type="NCBI Taxonomy" id="1114856"/>
    <lineage>
        <taxon>Archaea</taxon>
        <taxon>Methanobacteriati</taxon>
        <taxon>Methanobacteriota</taxon>
        <taxon>Stenosarchaea group</taxon>
        <taxon>Halobacteria</taxon>
        <taxon>Halobacteriales</taxon>
        <taxon>Natrialbaceae</taxon>
        <taxon>Natronorubrum</taxon>
    </lineage>
</organism>
<sequence length="68" mass="7591">MDQEPSTTRRDGDGGRTTRSPESSFVDSILDGERKTVTVLETLEEDDTFDELDLSIARSIARNSLRDS</sequence>